<dbReference type="Proteomes" id="UP000646738">
    <property type="component" value="Unassembled WGS sequence"/>
</dbReference>
<dbReference type="EMBL" id="BNEA01000001">
    <property type="protein sequence ID" value="GHI50500.1"/>
    <property type="molecule type" value="Genomic_DNA"/>
</dbReference>
<evidence type="ECO:0000313" key="1">
    <source>
        <dbReference type="EMBL" id="GHI50500.1"/>
    </source>
</evidence>
<accession>A0ABQ3R3T2</accession>
<gene>
    <name evidence="1" type="ORF">Srubr_03460</name>
</gene>
<proteinExistence type="predicted"/>
<reference evidence="2" key="1">
    <citation type="submission" date="2023-07" db="EMBL/GenBank/DDBJ databases">
        <title>Whole genome shotgun sequence of Streptomyces achromogenes subsp. rubradiris NBRC 14000.</title>
        <authorList>
            <person name="Komaki H."/>
            <person name="Tamura T."/>
        </authorList>
    </citation>
    <scope>NUCLEOTIDE SEQUENCE [LARGE SCALE GENOMIC DNA]</scope>
    <source>
        <strain evidence="2">NBRC 14000</strain>
    </source>
</reference>
<name>A0ABQ3R3T2_STRRR</name>
<protein>
    <submittedName>
        <fullName evidence="1">Uncharacterized protein</fullName>
    </submittedName>
</protein>
<comment type="caution">
    <text evidence="1">The sequence shown here is derived from an EMBL/GenBank/DDBJ whole genome shotgun (WGS) entry which is preliminary data.</text>
</comment>
<keyword evidence="2" id="KW-1185">Reference proteome</keyword>
<organism evidence="1 2">
    <name type="scientific">Streptomyces rubradiris</name>
    <name type="common">Streptomyces achromogenes subsp. rubradiris</name>
    <dbReference type="NCBI Taxonomy" id="285531"/>
    <lineage>
        <taxon>Bacteria</taxon>
        <taxon>Bacillati</taxon>
        <taxon>Actinomycetota</taxon>
        <taxon>Actinomycetes</taxon>
        <taxon>Kitasatosporales</taxon>
        <taxon>Streptomycetaceae</taxon>
        <taxon>Streptomyces</taxon>
    </lineage>
</organism>
<sequence length="95" mass="9435">MGGRYGGDGGTVTTLAQPATACKGFGNTRYGGASGICQSPSGGIHGDEKPTRGGAQVVGIVRVLGEAGALGPGFGRTFDNAAFQRVAERPVPAEL</sequence>
<evidence type="ECO:0000313" key="2">
    <source>
        <dbReference type="Proteomes" id="UP000646738"/>
    </source>
</evidence>